<proteinExistence type="predicted"/>
<dbReference type="Proteomes" id="UP000009273">
    <property type="component" value="Segment"/>
</dbReference>
<evidence type="ECO:0000313" key="2">
    <source>
        <dbReference type="Proteomes" id="UP000009273"/>
    </source>
</evidence>
<dbReference type="KEGG" id="vg:18563552"/>
<evidence type="ECO:0000313" key="1">
    <source>
        <dbReference type="EMBL" id="AEO93596.1"/>
    </source>
</evidence>
<organism evidence="1 2">
    <name type="scientific">Bacillus phage G</name>
    <dbReference type="NCBI Taxonomy" id="2884420"/>
    <lineage>
        <taxon>Viruses</taxon>
        <taxon>Duplodnaviria</taxon>
        <taxon>Heunggongvirae</taxon>
        <taxon>Uroviricota</taxon>
        <taxon>Caudoviricetes</taxon>
        <taxon>Donellivirus</taxon>
        <taxon>Donellivirus gee</taxon>
    </lineage>
</organism>
<gene>
    <name evidence="1" type="primary">337</name>
    <name evidence="1" type="ORF">G_337</name>
</gene>
<accession>G3MA78</accession>
<reference evidence="1 2" key="1">
    <citation type="submission" date="2011-09" db="EMBL/GenBank/DDBJ databases">
        <authorList>
            <person name="Pope W.H."/>
            <person name="Pedulla M.L."/>
            <person name="Ford M.E."/>
            <person name="Peebles C.L."/>
            <person name="Hatfull G.H."/>
            <person name="Hendrix R.W."/>
        </authorList>
    </citation>
    <scope>NUCLEOTIDE SEQUENCE [LARGE SCALE GENOMIC DNA]</scope>
    <source>
        <strain evidence="1">G</strain>
    </source>
</reference>
<sequence length="151" mass="17595">MKNNWVIPKMCSSLLNIESMPKEIDELITTYRKHLKELGFNTSDSIIIESYLSMVQITFNIYGKGKIKSRGNNFLYKFNNKNLKKAPLFGYEISDNNETFVMGADSRYKPTDIVFTINFKNKVNDEQELIEKTIDNLKAIDKDYFEILLSI</sequence>
<protein>
    <submittedName>
        <fullName evidence="1">Gp337</fullName>
    </submittedName>
</protein>
<name>G3MA78_9CAUD</name>
<dbReference type="RefSeq" id="YP_009015640.1">
    <property type="nucleotide sequence ID" value="NC_023719.1"/>
</dbReference>
<dbReference type="GeneID" id="18563552"/>
<dbReference type="EMBL" id="JN638751">
    <property type="protein sequence ID" value="AEO93596.1"/>
    <property type="molecule type" value="Genomic_DNA"/>
</dbReference>
<keyword evidence="2" id="KW-1185">Reference proteome</keyword>